<dbReference type="GO" id="GO:0003676">
    <property type="term" value="F:nucleic acid binding"/>
    <property type="evidence" value="ECO:0007669"/>
    <property type="project" value="InterPro"/>
</dbReference>
<accession>A0A8E2AGS9</accession>
<evidence type="ECO:0000313" key="1">
    <source>
        <dbReference type="EMBL" id="OCH84136.1"/>
    </source>
</evidence>
<dbReference type="EMBL" id="KV722717">
    <property type="protein sequence ID" value="OCH84136.1"/>
    <property type="molecule type" value="Genomic_DNA"/>
</dbReference>
<organism evidence="1 2">
    <name type="scientific">Obba rivulosa</name>
    <dbReference type="NCBI Taxonomy" id="1052685"/>
    <lineage>
        <taxon>Eukaryota</taxon>
        <taxon>Fungi</taxon>
        <taxon>Dikarya</taxon>
        <taxon>Basidiomycota</taxon>
        <taxon>Agaricomycotina</taxon>
        <taxon>Agaricomycetes</taxon>
        <taxon>Polyporales</taxon>
        <taxon>Gelatoporiaceae</taxon>
        <taxon>Obba</taxon>
    </lineage>
</organism>
<keyword evidence="2" id="KW-1185">Reference proteome</keyword>
<gene>
    <name evidence="1" type="ORF">OBBRIDRAFT_808455</name>
</gene>
<dbReference type="Gene3D" id="3.30.1370.50">
    <property type="entry name" value="R3H-like domain"/>
    <property type="match status" value="1"/>
</dbReference>
<dbReference type="OrthoDB" id="434258at2759"/>
<proteinExistence type="predicted"/>
<dbReference type="InterPro" id="IPR036867">
    <property type="entry name" value="R3H_dom_sf"/>
</dbReference>
<dbReference type="AlphaFoldDB" id="A0A8E2AGS9"/>
<name>A0A8E2AGS9_9APHY</name>
<dbReference type="Proteomes" id="UP000250043">
    <property type="component" value="Unassembled WGS sequence"/>
</dbReference>
<dbReference type="SUPFAM" id="SSF82708">
    <property type="entry name" value="R3H domain"/>
    <property type="match status" value="1"/>
</dbReference>
<evidence type="ECO:0000313" key="2">
    <source>
        <dbReference type="Proteomes" id="UP000250043"/>
    </source>
</evidence>
<protein>
    <submittedName>
        <fullName evidence="1">Uncharacterized protein</fullName>
    </submittedName>
</protein>
<sequence length="333" mass="36931">MSVYTLRRATSSSTYADYWIPLTSIEQKLGIWGPGLMEKPESEIFLTINHCMLYDMASPLPLPVIMSSFSTPDISSLSLSFQSTQQRLHNTYDYEDNISGNGRPQYHYSTSSPIPAQSQYTPLGLNQSPMKSKAQQYSPPWVPPIPSLQPYSLATSPVPQLAPVPSVAKSLSNKLDLNDAMPKQRRVVHLVTQKLGVYHYSMGEGDEQYAVVTQINSNPVPSSLRMKKSMPDMKTLQSQAPRLNMHTSNGNICEGYATIASPSRCSPGRSARLSAIVQQSYCARHVGHVADTISGQGGQAIWAGGEITWQSSLTRHEDKIVLMYHDEIWADMY</sequence>
<reference evidence="1 2" key="1">
    <citation type="submission" date="2016-07" db="EMBL/GenBank/DDBJ databases">
        <title>Draft genome of the white-rot fungus Obba rivulosa 3A-2.</title>
        <authorList>
            <consortium name="DOE Joint Genome Institute"/>
            <person name="Miettinen O."/>
            <person name="Riley R."/>
            <person name="Acob R."/>
            <person name="Barry K."/>
            <person name="Cullen D."/>
            <person name="De Vries R."/>
            <person name="Hainaut M."/>
            <person name="Hatakka A."/>
            <person name="Henrissat B."/>
            <person name="Hilden K."/>
            <person name="Kuo R."/>
            <person name="Labutti K."/>
            <person name="Lipzen A."/>
            <person name="Makela M.R."/>
            <person name="Sandor L."/>
            <person name="Spatafora J.W."/>
            <person name="Grigoriev I.V."/>
            <person name="Hibbett D.S."/>
        </authorList>
    </citation>
    <scope>NUCLEOTIDE SEQUENCE [LARGE SCALE GENOMIC DNA]</scope>
    <source>
        <strain evidence="1 2">3A-2</strain>
    </source>
</reference>